<dbReference type="Pfam" id="PF00534">
    <property type="entry name" value="Glycos_transf_1"/>
    <property type="match status" value="1"/>
</dbReference>
<evidence type="ECO:0000313" key="4">
    <source>
        <dbReference type="Proteomes" id="UP000256629"/>
    </source>
</evidence>
<comment type="caution">
    <text evidence="3">The sequence shown here is derived from an EMBL/GenBank/DDBJ whole genome shotgun (WGS) entry which is preliminary data.</text>
</comment>
<evidence type="ECO:0000259" key="1">
    <source>
        <dbReference type="Pfam" id="PF00534"/>
    </source>
</evidence>
<gene>
    <name evidence="3" type="ORF">DFQ02_104200</name>
</gene>
<dbReference type="OrthoDB" id="9811239at2"/>
<keyword evidence="3" id="KW-0328">Glycosyltransferase</keyword>
<dbReference type="CDD" id="cd03801">
    <property type="entry name" value="GT4_PimA-like"/>
    <property type="match status" value="1"/>
</dbReference>
<dbReference type="SUPFAM" id="SSF53756">
    <property type="entry name" value="UDP-Glycosyltransferase/glycogen phosphorylase"/>
    <property type="match status" value="1"/>
</dbReference>
<proteinExistence type="predicted"/>
<protein>
    <submittedName>
        <fullName evidence="3">Phosphatidylinositol alpha-1,6-mannosyltransferase</fullName>
    </submittedName>
</protein>
<dbReference type="PANTHER" id="PTHR45947">
    <property type="entry name" value="SULFOQUINOVOSYL TRANSFERASE SQD2"/>
    <property type="match status" value="1"/>
</dbReference>
<dbReference type="AlphaFoldDB" id="A0A3D9HFW1"/>
<name>A0A3D9HFW1_9FLAO</name>
<sequence length="372" mass="41658">MHSNKEQILIVTSEFPPQPGGIGNHAHHLALHLHLNGYKVTVISDCRSKTGLEEAAFDDNLAFQVVRIPVTNPRLFMYVKRLWFLWQQAKQHEVIIASGKFSLWSVGLLWLFESKKCLAVIHGTEVNLKNAFFNWVTSESLKRFDRVIAVSNFTKQLVSNLLLKHMTVIPNGIDTAKWLDLSAIESMPLKGAPKLITVGRVSERKGQWQVIRHLPRLLTQYPELHYHCLGLANDLDACLQDVQKLGVEDHVTFHGAVSHDRLKALLKASDIFVMLSSESKTGDVEGFGIAILEANTLGIPAIGATGSGIEDAILDGKSGILIRGNDTSTFLSAIETILNHKAEFSKQASIWADKHRWEEIIKRYVDVIEEDY</sequence>
<evidence type="ECO:0000259" key="2">
    <source>
        <dbReference type="Pfam" id="PF13439"/>
    </source>
</evidence>
<dbReference type="PANTHER" id="PTHR45947:SF3">
    <property type="entry name" value="SULFOQUINOVOSYL TRANSFERASE SQD2"/>
    <property type="match status" value="1"/>
</dbReference>
<reference evidence="3 4" key="1">
    <citation type="submission" date="2018-07" db="EMBL/GenBank/DDBJ databases">
        <title>Genomic Encyclopedia of Type Strains, Phase III (KMG-III): the genomes of soil and plant-associated and newly described type strains.</title>
        <authorList>
            <person name="Whitman W."/>
        </authorList>
    </citation>
    <scope>NUCLEOTIDE SEQUENCE [LARGE SCALE GENOMIC DNA]</scope>
    <source>
        <strain evidence="3 4">CECT 8487</strain>
    </source>
</reference>
<organism evidence="3 4">
    <name type="scientific">Seonamhaeicola aphaedonensis</name>
    <dbReference type="NCBI Taxonomy" id="1461338"/>
    <lineage>
        <taxon>Bacteria</taxon>
        <taxon>Pseudomonadati</taxon>
        <taxon>Bacteroidota</taxon>
        <taxon>Flavobacteriia</taxon>
        <taxon>Flavobacteriales</taxon>
        <taxon>Flavobacteriaceae</taxon>
    </lineage>
</organism>
<dbReference type="InterPro" id="IPR050194">
    <property type="entry name" value="Glycosyltransferase_grp1"/>
</dbReference>
<feature type="domain" description="Glycosyltransferase subfamily 4-like N-terminal" evidence="2">
    <location>
        <begin position="19"/>
        <end position="176"/>
    </location>
</feature>
<dbReference type="EMBL" id="QRDX01000004">
    <property type="protein sequence ID" value="RED48354.1"/>
    <property type="molecule type" value="Genomic_DNA"/>
</dbReference>
<evidence type="ECO:0000313" key="3">
    <source>
        <dbReference type="EMBL" id="RED48354.1"/>
    </source>
</evidence>
<keyword evidence="3" id="KW-0808">Transferase</keyword>
<dbReference type="Proteomes" id="UP000256629">
    <property type="component" value="Unassembled WGS sequence"/>
</dbReference>
<dbReference type="InterPro" id="IPR001296">
    <property type="entry name" value="Glyco_trans_1"/>
</dbReference>
<dbReference type="RefSeq" id="WP_116524002.1">
    <property type="nucleotide sequence ID" value="NZ_QRDX01000004.1"/>
</dbReference>
<dbReference type="Pfam" id="PF13439">
    <property type="entry name" value="Glyco_transf_4"/>
    <property type="match status" value="1"/>
</dbReference>
<dbReference type="GO" id="GO:0016757">
    <property type="term" value="F:glycosyltransferase activity"/>
    <property type="evidence" value="ECO:0007669"/>
    <property type="project" value="UniProtKB-KW"/>
</dbReference>
<feature type="domain" description="Glycosyl transferase family 1" evidence="1">
    <location>
        <begin position="191"/>
        <end position="345"/>
    </location>
</feature>
<accession>A0A3D9HFW1</accession>
<dbReference type="InterPro" id="IPR028098">
    <property type="entry name" value="Glyco_trans_4-like_N"/>
</dbReference>
<keyword evidence="4" id="KW-1185">Reference proteome</keyword>
<dbReference type="Gene3D" id="3.40.50.2000">
    <property type="entry name" value="Glycogen Phosphorylase B"/>
    <property type="match status" value="2"/>
</dbReference>